<protein>
    <recommendedName>
        <fullName evidence="5">Four helix bundle sensory module for signal transduction</fullName>
    </recommendedName>
</protein>
<dbReference type="Proteomes" id="UP000094622">
    <property type="component" value="Unassembled WGS sequence"/>
</dbReference>
<dbReference type="RefSeq" id="WP_069308270.1">
    <property type="nucleotide sequence ID" value="NZ_MCRJ01000155.1"/>
</dbReference>
<evidence type="ECO:0008006" key="5">
    <source>
        <dbReference type="Google" id="ProtNLM"/>
    </source>
</evidence>
<keyword evidence="2" id="KW-0472">Membrane</keyword>
<dbReference type="AlphaFoldDB" id="A0A1E3GX09"/>
<keyword evidence="4" id="KW-1185">Reference proteome</keyword>
<feature type="compositionally biased region" description="Low complexity" evidence="1">
    <location>
        <begin position="212"/>
        <end position="229"/>
    </location>
</feature>
<keyword evidence="2" id="KW-0812">Transmembrane</keyword>
<comment type="caution">
    <text evidence="3">The sequence shown here is derived from an EMBL/GenBank/DDBJ whole genome shotgun (WGS) entry which is preliminary data.</text>
</comment>
<gene>
    <name evidence="3" type="ORF">A6302_04104</name>
</gene>
<reference evidence="3 4" key="1">
    <citation type="submission" date="2016-07" db="EMBL/GenBank/DDBJ databases">
        <title>Draft Genome Sequence of Methylobrevis pamukkalensis PK2.</title>
        <authorList>
            <person name="Vasilenko O.V."/>
            <person name="Doronina N.V."/>
            <person name="Shmareva M.N."/>
            <person name="Tarlachkov S.V."/>
            <person name="Mustakhimov I."/>
            <person name="Trotsenko Y.A."/>
        </authorList>
    </citation>
    <scope>NUCLEOTIDE SEQUENCE [LARGE SCALE GENOMIC DNA]</scope>
    <source>
        <strain evidence="3 4">PK2</strain>
    </source>
</reference>
<evidence type="ECO:0000256" key="2">
    <source>
        <dbReference type="SAM" id="Phobius"/>
    </source>
</evidence>
<proteinExistence type="predicted"/>
<dbReference type="EMBL" id="MCRJ01000155">
    <property type="protein sequence ID" value="ODN68592.1"/>
    <property type="molecule type" value="Genomic_DNA"/>
</dbReference>
<keyword evidence="2" id="KW-1133">Transmembrane helix</keyword>
<accession>A0A1E3GX09</accession>
<evidence type="ECO:0000313" key="3">
    <source>
        <dbReference type="EMBL" id="ODN68592.1"/>
    </source>
</evidence>
<organism evidence="3 4">
    <name type="scientific">Methylobrevis pamukkalensis</name>
    <dbReference type="NCBI Taxonomy" id="1439726"/>
    <lineage>
        <taxon>Bacteria</taxon>
        <taxon>Pseudomonadati</taxon>
        <taxon>Pseudomonadota</taxon>
        <taxon>Alphaproteobacteria</taxon>
        <taxon>Hyphomicrobiales</taxon>
        <taxon>Pleomorphomonadaceae</taxon>
        <taxon>Methylobrevis</taxon>
    </lineage>
</organism>
<feature type="region of interest" description="Disordered" evidence="1">
    <location>
        <begin position="210"/>
        <end position="242"/>
    </location>
</feature>
<feature type="transmembrane region" description="Helical" evidence="2">
    <location>
        <begin position="20"/>
        <end position="39"/>
    </location>
</feature>
<sequence>MTRTRNWRNTLSLVSAGRVFVAVTMVYAVVAAALSMTFLDRIETDARVMQEQRLPAILDQNRNAVKVEKLASMVRSAYLARDPQLERQIHLQTRALAQSFSFDGDQILVKGGREIAEGVRRIVDIRNSGRMRPGDVPREEAMARATYDEVIRIATGLGEYLISDAALIADNMSADIRMAATRIRDVWILILARRCPAPSCCSGCSRTMWSGRSTPPSTAWPRSAPSAPAARRRHSRFSASCG</sequence>
<name>A0A1E3GX09_9HYPH</name>
<dbReference type="OrthoDB" id="9812260at2"/>
<evidence type="ECO:0000256" key="1">
    <source>
        <dbReference type="SAM" id="MobiDB-lite"/>
    </source>
</evidence>
<evidence type="ECO:0000313" key="4">
    <source>
        <dbReference type="Proteomes" id="UP000094622"/>
    </source>
</evidence>